<dbReference type="InterPro" id="IPR059215">
    <property type="entry name" value="BRCT2_TopBP1-like"/>
</dbReference>
<dbReference type="GO" id="GO:0033314">
    <property type="term" value="P:mitotic DNA replication checkpoint signaling"/>
    <property type="evidence" value="ECO:0007669"/>
    <property type="project" value="TreeGrafter"/>
</dbReference>
<keyword evidence="5" id="KW-1185">Reference proteome</keyword>
<dbReference type="GO" id="GO:0006270">
    <property type="term" value="P:DNA replication initiation"/>
    <property type="evidence" value="ECO:0007669"/>
    <property type="project" value="TreeGrafter"/>
</dbReference>
<dbReference type="Pfam" id="PF00533">
    <property type="entry name" value="BRCT"/>
    <property type="match status" value="1"/>
</dbReference>
<dbReference type="PANTHER" id="PTHR13561:SF20">
    <property type="entry name" value="DNA TOPOISOMERASE 2-BINDING PROTEIN 1"/>
    <property type="match status" value="1"/>
</dbReference>
<proteinExistence type="predicted"/>
<feature type="region of interest" description="Disordered" evidence="2">
    <location>
        <begin position="271"/>
        <end position="333"/>
    </location>
</feature>
<dbReference type="SUPFAM" id="SSF52113">
    <property type="entry name" value="BRCT domain"/>
    <property type="match status" value="3"/>
</dbReference>
<feature type="compositionally biased region" description="Polar residues" evidence="2">
    <location>
        <begin position="718"/>
        <end position="727"/>
    </location>
</feature>
<keyword evidence="1" id="KW-0677">Repeat</keyword>
<dbReference type="InterPro" id="IPR036420">
    <property type="entry name" value="BRCT_dom_sf"/>
</dbReference>
<name>A0A0F4ZID7_9PEZI</name>
<dbReference type="PANTHER" id="PTHR13561">
    <property type="entry name" value="DNA REPLICATION REGULATOR DPB11-RELATED"/>
    <property type="match status" value="1"/>
</dbReference>
<dbReference type="SMART" id="SM00292">
    <property type="entry name" value="BRCT"/>
    <property type="match status" value="4"/>
</dbReference>
<dbReference type="Gene3D" id="3.40.50.10190">
    <property type="entry name" value="BRCT domain"/>
    <property type="match status" value="4"/>
</dbReference>
<feature type="domain" description="BRCT" evidence="3">
    <location>
        <begin position="340"/>
        <end position="436"/>
    </location>
</feature>
<feature type="domain" description="BRCT" evidence="3">
    <location>
        <begin position="1"/>
        <end position="75"/>
    </location>
</feature>
<dbReference type="InterPro" id="IPR001357">
    <property type="entry name" value="BRCT_dom"/>
</dbReference>
<feature type="compositionally biased region" description="Acidic residues" evidence="2">
    <location>
        <begin position="615"/>
        <end position="626"/>
    </location>
</feature>
<evidence type="ECO:0000256" key="1">
    <source>
        <dbReference type="ARBA" id="ARBA00022737"/>
    </source>
</evidence>
<comment type="caution">
    <text evidence="4">The sequence shown here is derived from an EMBL/GenBank/DDBJ whole genome shotgun (WGS) entry which is preliminary data.</text>
</comment>
<feature type="compositionally biased region" description="Acidic residues" evidence="2">
    <location>
        <begin position="286"/>
        <end position="300"/>
    </location>
</feature>
<organism evidence="4 5">
    <name type="scientific">Thielaviopsis punctulata</name>
    <dbReference type="NCBI Taxonomy" id="72032"/>
    <lineage>
        <taxon>Eukaryota</taxon>
        <taxon>Fungi</taxon>
        <taxon>Dikarya</taxon>
        <taxon>Ascomycota</taxon>
        <taxon>Pezizomycotina</taxon>
        <taxon>Sordariomycetes</taxon>
        <taxon>Hypocreomycetidae</taxon>
        <taxon>Microascales</taxon>
        <taxon>Ceratocystidaceae</taxon>
        <taxon>Thielaviopsis</taxon>
    </lineage>
</organism>
<feature type="region of interest" description="Disordered" evidence="2">
    <location>
        <begin position="615"/>
        <end position="767"/>
    </location>
</feature>
<feature type="compositionally biased region" description="Low complexity" evidence="2">
    <location>
        <begin position="692"/>
        <end position="705"/>
    </location>
</feature>
<feature type="compositionally biased region" description="Basic and acidic residues" evidence="2">
    <location>
        <begin position="627"/>
        <end position="659"/>
    </location>
</feature>
<evidence type="ECO:0000256" key="2">
    <source>
        <dbReference type="SAM" id="MobiDB-lite"/>
    </source>
</evidence>
<reference evidence="4 5" key="1">
    <citation type="submission" date="2015-03" db="EMBL/GenBank/DDBJ databases">
        <authorList>
            <person name="Radwan O."/>
            <person name="Al-Naeli F.A."/>
            <person name="Rendon G.A."/>
            <person name="Fields C."/>
        </authorList>
    </citation>
    <scope>NUCLEOTIDE SEQUENCE [LARGE SCALE GENOMIC DNA]</scope>
    <source>
        <strain evidence="4">CR-DP1</strain>
    </source>
</reference>
<protein>
    <recommendedName>
        <fullName evidence="3">BRCT domain-containing protein</fullName>
    </recommendedName>
</protein>
<dbReference type="Proteomes" id="UP000033483">
    <property type="component" value="Unassembled WGS sequence"/>
</dbReference>
<sequence length="783" mass="85787">MDSNPLAGVVICFTSIQAFQRESLATIATNLGATHTYDLTKQTTHLIVGSHESPKYRHVARSRPDIKAMDALWILAVRDAWRADEFDFDRLQKMYELKALETGGVDVDVEAETIAAEPGKRPALKICLTGIDDIQQRAHIRHLIESGGATYTGELNRSVTHLLVSRPSGSKYEAARQWNIPTVSLAWLTQSLQRGMILGEQYFNPLLPADQQGSAFDPIVPEKRKHAGPQGSVGGGDAPDSKLRKLRKTASLKLGSHQAAVWTSILGASSAASKPPETADSSFAEPNDDNNDDDNGDDNDTNTLGPKAAHSSNTKSPSRDVQPQDLQPKNLSSKEALTTSAAAIFSGCAFYIYGFPTKKMRVARQAVASRGALIGASIRETRSLPCTGPKFALVPQDAAWDSLQHVHDSDLTVVTEFFVEKCLFNKKLVDPQEHVLGRPFRVFPVEKMAGLRVHTSGFSGIDLLHVQRSLGQLGATAEENFGASCELLVLQSLARARKDKLQSALKMRTPIVSAEWLWACIQRGERVDYREFYFSELQNLTGRRSIGETTVRERGKLADSGKALAKGKAVDAEKVFEVSEKALSRAAETNKASGQGENAVNKGVAKASFLKAVMEDQEEDDDDENKEDANKENEQPKKDERSEEEKRREGAKRSEETKQIQRRALSDQLSTILHTHITHPGPSPAPAPISTDPTSADDAPSVDADSPMKKRARRTFGRNMSSASAYSERTAGESERGGEQQAEEEEGKKKKEKKAAPTPTQVEYRDPEAAKVRAVLLSRLESK</sequence>
<feature type="domain" description="BRCT" evidence="3">
    <location>
        <begin position="124"/>
        <end position="205"/>
    </location>
</feature>
<dbReference type="AlphaFoldDB" id="A0A0F4ZID7"/>
<dbReference type="CDD" id="cd17731">
    <property type="entry name" value="BRCT_TopBP1_rpt2_like"/>
    <property type="match status" value="1"/>
</dbReference>
<feature type="region of interest" description="Disordered" evidence="2">
    <location>
        <begin position="221"/>
        <end position="242"/>
    </location>
</feature>
<dbReference type="OrthoDB" id="251770at2759"/>
<gene>
    <name evidence="4" type="ORF">TD95_003869</name>
</gene>
<evidence type="ECO:0000313" key="4">
    <source>
        <dbReference type="EMBL" id="KKA30287.1"/>
    </source>
</evidence>
<feature type="compositionally biased region" description="Polar residues" evidence="2">
    <location>
        <begin position="310"/>
        <end position="333"/>
    </location>
</feature>
<evidence type="ECO:0000313" key="5">
    <source>
        <dbReference type="Proteomes" id="UP000033483"/>
    </source>
</evidence>
<feature type="domain" description="BRCT" evidence="3">
    <location>
        <begin position="448"/>
        <end position="534"/>
    </location>
</feature>
<dbReference type="EMBL" id="LAEV01000445">
    <property type="protein sequence ID" value="KKA30287.1"/>
    <property type="molecule type" value="Genomic_DNA"/>
</dbReference>
<dbReference type="Pfam" id="PF12738">
    <property type="entry name" value="PTCB-BRCT"/>
    <property type="match status" value="2"/>
</dbReference>
<dbReference type="GO" id="GO:0007095">
    <property type="term" value="P:mitotic G2 DNA damage checkpoint signaling"/>
    <property type="evidence" value="ECO:0007669"/>
    <property type="project" value="TreeGrafter"/>
</dbReference>
<dbReference type="PROSITE" id="PS50172">
    <property type="entry name" value="BRCT"/>
    <property type="match status" value="4"/>
</dbReference>
<evidence type="ECO:0000259" key="3">
    <source>
        <dbReference type="PROSITE" id="PS50172"/>
    </source>
</evidence>
<accession>A0A0F4ZID7</accession>